<accession>A0A371RED5</accession>
<proteinExistence type="predicted"/>
<dbReference type="InParanoid" id="A0A371RED5"/>
<name>A0A371RED5_9PROT</name>
<dbReference type="Proteomes" id="UP000264589">
    <property type="component" value="Unassembled WGS sequence"/>
</dbReference>
<dbReference type="AlphaFoldDB" id="A0A371RED5"/>
<reference evidence="1 2" key="1">
    <citation type="submission" date="2018-08" db="EMBL/GenBank/DDBJ databases">
        <title>Parvularcula sp. SM1705, isolated from surface water of the South Sea China.</title>
        <authorList>
            <person name="Sun L."/>
        </authorList>
    </citation>
    <scope>NUCLEOTIDE SEQUENCE [LARGE SCALE GENOMIC DNA]</scope>
    <source>
        <strain evidence="1 2">SM1705</strain>
    </source>
</reference>
<sequence>MLKMDGTRPTVVPTTTLSCVALGASAPTSARFLDSQDEATVRAFATRSRRQTRPQTVRSDLPSYQRMKAHGSWRHTALGGQPGRKVFAGLPLVLMATAFSAGMLAQWTLGV</sequence>
<gene>
    <name evidence="1" type="ORF">DX908_00040</name>
</gene>
<evidence type="ECO:0000313" key="2">
    <source>
        <dbReference type="Proteomes" id="UP000264589"/>
    </source>
</evidence>
<dbReference type="EMBL" id="QUQO01000001">
    <property type="protein sequence ID" value="RFB03808.1"/>
    <property type="molecule type" value="Genomic_DNA"/>
</dbReference>
<evidence type="ECO:0000313" key="1">
    <source>
        <dbReference type="EMBL" id="RFB03808.1"/>
    </source>
</evidence>
<protein>
    <submittedName>
        <fullName evidence="1">Uncharacterized protein</fullName>
    </submittedName>
</protein>
<organism evidence="1 2">
    <name type="scientific">Parvularcula marina</name>
    <dbReference type="NCBI Taxonomy" id="2292771"/>
    <lineage>
        <taxon>Bacteria</taxon>
        <taxon>Pseudomonadati</taxon>
        <taxon>Pseudomonadota</taxon>
        <taxon>Alphaproteobacteria</taxon>
        <taxon>Parvularculales</taxon>
        <taxon>Parvularculaceae</taxon>
        <taxon>Parvularcula</taxon>
    </lineage>
</organism>
<comment type="caution">
    <text evidence="1">The sequence shown here is derived from an EMBL/GenBank/DDBJ whole genome shotgun (WGS) entry which is preliminary data.</text>
</comment>
<dbReference type="PROSITE" id="PS51257">
    <property type="entry name" value="PROKAR_LIPOPROTEIN"/>
    <property type="match status" value="1"/>
</dbReference>
<keyword evidence="2" id="KW-1185">Reference proteome</keyword>